<evidence type="ECO:0000313" key="2">
    <source>
        <dbReference type="EMBL" id="ALH79862.1"/>
    </source>
</evidence>
<organism evidence="2 3">
    <name type="scientific">Sphingopyxis macrogoltabida</name>
    <name type="common">Sphingomonas macrogoltabidus</name>
    <dbReference type="NCBI Taxonomy" id="33050"/>
    <lineage>
        <taxon>Bacteria</taxon>
        <taxon>Pseudomonadati</taxon>
        <taxon>Pseudomonadota</taxon>
        <taxon>Alphaproteobacteria</taxon>
        <taxon>Sphingomonadales</taxon>
        <taxon>Sphingomonadaceae</taxon>
        <taxon>Sphingopyxis</taxon>
    </lineage>
</organism>
<feature type="chain" id="PRO_5006039097" evidence="1">
    <location>
        <begin position="24"/>
        <end position="87"/>
    </location>
</feature>
<accession>A0A0N9UVZ8</accession>
<keyword evidence="1" id="KW-0732">Signal</keyword>
<proteinExistence type="predicted"/>
<evidence type="ECO:0000313" key="3">
    <source>
        <dbReference type="Proteomes" id="UP000058074"/>
    </source>
</evidence>
<name>A0A0N9UVZ8_SPHMC</name>
<dbReference type="EMBL" id="CP012700">
    <property type="protein sequence ID" value="ALH79862.1"/>
    <property type="molecule type" value="Genomic_DNA"/>
</dbReference>
<reference evidence="2 3" key="1">
    <citation type="journal article" date="2015" name="Genome Announc.">
        <title>Complete Genome Sequence of Polypropylene Glycol- and Polyethylene Glycol-Degrading Sphingopyxis macrogoltabida Strain EY-1.</title>
        <authorList>
            <person name="Ohtsubo Y."/>
            <person name="Nagata Y."/>
            <person name="Numata M."/>
            <person name="Tsuchikane K."/>
            <person name="Hosoyama A."/>
            <person name="Yamazoe A."/>
            <person name="Tsuda M."/>
            <person name="Fujita N."/>
            <person name="Kawai F."/>
        </authorList>
    </citation>
    <scope>NUCLEOTIDE SEQUENCE [LARGE SCALE GENOMIC DNA]</scope>
    <source>
        <strain evidence="2 3">EY-1</strain>
    </source>
</reference>
<feature type="signal peptide" evidence="1">
    <location>
        <begin position="1"/>
        <end position="23"/>
    </location>
</feature>
<protein>
    <submittedName>
        <fullName evidence="2">Uncharacterized protein</fullName>
    </submittedName>
</protein>
<evidence type="ECO:0000256" key="1">
    <source>
        <dbReference type="SAM" id="SignalP"/>
    </source>
</evidence>
<dbReference type="AlphaFoldDB" id="A0A0N9UVZ8"/>
<dbReference type="KEGG" id="smag:AN936_05630"/>
<dbReference type="PATRIC" id="fig|33050.5.peg.1173"/>
<dbReference type="OrthoDB" id="5616300at2"/>
<gene>
    <name evidence="2" type="ORF">AN936_05630</name>
</gene>
<dbReference type="Proteomes" id="UP000058074">
    <property type="component" value="Chromosome"/>
</dbReference>
<dbReference type="RefSeq" id="WP_054587263.1">
    <property type="nucleotide sequence ID" value="NZ_CP012700.1"/>
</dbReference>
<sequence length="87" mass="8611">MITLRTSTSIAASAALIAMGAAAVPTAAVAKGATTTVHCYGINTCKGTSDCKTAHNECKGLNDCKGQGFKAMSAKKCAAAGGSLTEK</sequence>